<feature type="compositionally biased region" description="Basic and acidic residues" evidence="1">
    <location>
        <begin position="131"/>
        <end position="156"/>
    </location>
</feature>
<dbReference type="EMBL" id="AOKY01000319">
    <property type="protein sequence ID" value="KDB23130.1"/>
    <property type="molecule type" value="Genomic_DNA"/>
</dbReference>
<feature type="compositionally biased region" description="Polar residues" evidence="1">
    <location>
        <begin position="283"/>
        <end position="295"/>
    </location>
</feature>
<keyword evidence="3" id="KW-1185">Reference proteome</keyword>
<accession>A0A059J5K8</accession>
<protein>
    <submittedName>
        <fullName evidence="2">Uncharacterized protein</fullName>
    </submittedName>
</protein>
<evidence type="ECO:0000313" key="3">
    <source>
        <dbReference type="Proteomes" id="UP000024533"/>
    </source>
</evidence>
<feature type="compositionally biased region" description="Acidic residues" evidence="1">
    <location>
        <begin position="157"/>
        <end position="180"/>
    </location>
</feature>
<feature type="compositionally biased region" description="Polar residues" evidence="1">
    <location>
        <begin position="387"/>
        <end position="396"/>
    </location>
</feature>
<dbReference type="HOGENOM" id="CLU_038290_1_0_1"/>
<dbReference type="STRING" id="1215338.A0A059J5K8"/>
<feature type="region of interest" description="Disordered" evidence="1">
    <location>
        <begin position="208"/>
        <end position="423"/>
    </location>
</feature>
<gene>
    <name evidence="2" type="ORF">H109_04948</name>
</gene>
<dbReference type="AlphaFoldDB" id="A0A059J5K8"/>
<dbReference type="Proteomes" id="UP000024533">
    <property type="component" value="Unassembled WGS sequence"/>
</dbReference>
<sequence>MPRVLPWELDEPKRERSAPERPVKRELGEQRSSTSTALSGRLNRTPPASPVREPPSEEFMIDGLDADDQYIMVEDEFLSTARSFTAHLHQAEYTRKRKQAKTENASKVMKMTQRRPIDPKTSMSNATKRSIQRESSDMQRLEALEKMKEDAGRPEVDDSDMEEIKDEEIGMSDEDRDDDPWVGTSLQALMVTAKQSRPLMGLHGIKSSTKAALGYSRPADTSGGVEKSLRDKGADEGVKARPISNIRPPSRADATEDFTASSEDDDLGVQARTLSRPPAISARNKTSVPVCTSKLTPVALPHKRDSTPSITRADPAPSPIKQPHVNIRESQSSSSGSSSPATRSSSAPKPRGSSSSRFAKLFDELDDEPAKEPGPSPAKRQVKIEQSDPSFDQIKTFQPEDAGGREEGKKLRKQRLNQVPTFL</sequence>
<evidence type="ECO:0000313" key="2">
    <source>
        <dbReference type="EMBL" id="KDB23130.1"/>
    </source>
</evidence>
<feature type="compositionally biased region" description="Basic and acidic residues" evidence="1">
    <location>
        <begin position="10"/>
        <end position="29"/>
    </location>
</feature>
<dbReference type="OrthoDB" id="5374569at2759"/>
<organism evidence="2 3">
    <name type="scientific">Trichophyton interdigitale (strain MR816)</name>
    <dbReference type="NCBI Taxonomy" id="1215338"/>
    <lineage>
        <taxon>Eukaryota</taxon>
        <taxon>Fungi</taxon>
        <taxon>Dikarya</taxon>
        <taxon>Ascomycota</taxon>
        <taxon>Pezizomycotina</taxon>
        <taxon>Eurotiomycetes</taxon>
        <taxon>Eurotiomycetidae</taxon>
        <taxon>Onygenales</taxon>
        <taxon>Arthrodermataceae</taxon>
        <taxon>Trichophyton</taxon>
    </lineage>
</organism>
<feature type="compositionally biased region" description="Basic and acidic residues" evidence="1">
    <location>
        <begin position="360"/>
        <end position="371"/>
    </location>
</feature>
<feature type="region of interest" description="Disordered" evidence="1">
    <location>
        <begin position="92"/>
        <end position="181"/>
    </location>
</feature>
<comment type="caution">
    <text evidence="2">The sequence shown here is derived from an EMBL/GenBank/DDBJ whole genome shotgun (WGS) entry which is preliminary data.</text>
</comment>
<feature type="compositionally biased region" description="Low complexity" evidence="1">
    <location>
        <begin position="330"/>
        <end position="357"/>
    </location>
</feature>
<feature type="compositionally biased region" description="Basic and acidic residues" evidence="1">
    <location>
        <begin position="227"/>
        <end position="239"/>
    </location>
</feature>
<evidence type="ECO:0000256" key="1">
    <source>
        <dbReference type="SAM" id="MobiDB-lite"/>
    </source>
</evidence>
<name>A0A059J5K8_TRIIM</name>
<feature type="region of interest" description="Disordered" evidence="1">
    <location>
        <begin position="1"/>
        <end position="59"/>
    </location>
</feature>
<proteinExistence type="predicted"/>
<reference evidence="2 3" key="1">
    <citation type="submission" date="2014-02" db="EMBL/GenBank/DDBJ databases">
        <title>The Genome Sequence of Trichophyton interdigitale MR816.</title>
        <authorList>
            <consortium name="The Broad Institute Genomics Platform"/>
            <person name="Cuomo C.A."/>
            <person name="White T.C."/>
            <person name="Graser Y."/>
            <person name="Martinez-Rossi N."/>
            <person name="Heitman J."/>
            <person name="Young S.K."/>
            <person name="Zeng Q."/>
            <person name="Gargeya S."/>
            <person name="Abouelleil A."/>
            <person name="Alvarado L."/>
            <person name="Chapman S.B."/>
            <person name="Gainer-Dewar J."/>
            <person name="Goldberg J."/>
            <person name="Griggs A."/>
            <person name="Gujja S."/>
            <person name="Hansen M."/>
            <person name="Howarth C."/>
            <person name="Imamovic A."/>
            <person name="Larimer J."/>
            <person name="Martinez D."/>
            <person name="Murphy C."/>
            <person name="Pearson M.D."/>
            <person name="Persinoti G."/>
            <person name="Poon T."/>
            <person name="Priest M."/>
            <person name="Roberts A.D."/>
            <person name="Saif S."/>
            <person name="Shea T.D."/>
            <person name="Sykes S.N."/>
            <person name="Wortman J."/>
            <person name="Nusbaum C."/>
            <person name="Birren B."/>
        </authorList>
    </citation>
    <scope>NUCLEOTIDE SEQUENCE [LARGE SCALE GENOMIC DNA]</scope>
    <source>
        <strain evidence="2 3">MR816</strain>
    </source>
</reference>
<dbReference type="OMA" id="AMAQTFT"/>